<dbReference type="InterPro" id="IPR009100">
    <property type="entry name" value="AcylCoA_DH/oxidase_NM_dom_sf"/>
</dbReference>
<keyword evidence="10" id="KW-1185">Reference proteome</keyword>
<name>A0ABV7ENT9_9GAMM</name>
<dbReference type="EMBL" id="JBHRSS010000003">
    <property type="protein sequence ID" value="MFC3103352.1"/>
    <property type="molecule type" value="Genomic_DNA"/>
</dbReference>
<dbReference type="InterPro" id="IPR006091">
    <property type="entry name" value="Acyl-CoA_Oxase/DH_mid-dom"/>
</dbReference>
<evidence type="ECO:0000313" key="9">
    <source>
        <dbReference type="EMBL" id="MFC3103352.1"/>
    </source>
</evidence>
<dbReference type="InterPro" id="IPR013786">
    <property type="entry name" value="AcylCoA_DH/ox_N"/>
</dbReference>
<dbReference type="PANTHER" id="PTHR43884">
    <property type="entry name" value="ACYL-COA DEHYDROGENASE"/>
    <property type="match status" value="1"/>
</dbReference>
<evidence type="ECO:0000256" key="1">
    <source>
        <dbReference type="ARBA" id="ARBA00001974"/>
    </source>
</evidence>
<feature type="domain" description="Acyl-CoA dehydrogenase/oxidase C-terminal" evidence="6">
    <location>
        <begin position="236"/>
        <end position="384"/>
    </location>
</feature>
<dbReference type="Gene3D" id="1.20.140.10">
    <property type="entry name" value="Butyryl-CoA Dehydrogenase, subunit A, domain 3"/>
    <property type="match status" value="1"/>
</dbReference>
<organism evidence="9 10">
    <name type="scientific">Salinisphaera aquimarina</name>
    <dbReference type="NCBI Taxonomy" id="2094031"/>
    <lineage>
        <taxon>Bacteria</taxon>
        <taxon>Pseudomonadati</taxon>
        <taxon>Pseudomonadota</taxon>
        <taxon>Gammaproteobacteria</taxon>
        <taxon>Salinisphaerales</taxon>
        <taxon>Salinisphaeraceae</taxon>
        <taxon>Salinisphaera</taxon>
    </lineage>
</organism>
<comment type="similarity">
    <text evidence="2 5">Belongs to the acyl-CoA dehydrogenase family.</text>
</comment>
<dbReference type="InterPro" id="IPR036250">
    <property type="entry name" value="AcylCo_DH-like_C"/>
</dbReference>
<keyword evidence="4 5" id="KW-0274">FAD</keyword>
<protein>
    <submittedName>
        <fullName evidence="9">Acyl-CoA dehydrogenase family protein</fullName>
    </submittedName>
</protein>
<gene>
    <name evidence="9" type="ORF">ACFOSU_05535</name>
</gene>
<accession>A0ABV7ENT9</accession>
<dbReference type="Pfam" id="PF00441">
    <property type="entry name" value="Acyl-CoA_dh_1"/>
    <property type="match status" value="1"/>
</dbReference>
<dbReference type="SUPFAM" id="SSF47203">
    <property type="entry name" value="Acyl-CoA dehydrogenase C-terminal domain-like"/>
    <property type="match status" value="1"/>
</dbReference>
<dbReference type="SUPFAM" id="SSF56645">
    <property type="entry name" value="Acyl-CoA dehydrogenase NM domain-like"/>
    <property type="match status" value="1"/>
</dbReference>
<evidence type="ECO:0000259" key="7">
    <source>
        <dbReference type="Pfam" id="PF02770"/>
    </source>
</evidence>
<keyword evidence="5" id="KW-0560">Oxidoreductase</keyword>
<dbReference type="RefSeq" id="WP_380687299.1">
    <property type="nucleotide sequence ID" value="NZ_JBHRSS010000003.1"/>
</dbReference>
<evidence type="ECO:0000313" key="10">
    <source>
        <dbReference type="Proteomes" id="UP001595462"/>
    </source>
</evidence>
<evidence type="ECO:0000256" key="4">
    <source>
        <dbReference type="ARBA" id="ARBA00022827"/>
    </source>
</evidence>
<feature type="domain" description="Acyl-CoA oxidase/dehydrogenase middle" evidence="7">
    <location>
        <begin position="127"/>
        <end position="223"/>
    </location>
</feature>
<dbReference type="Proteomes" id="UP001595462">
    <property type="component" value="Unassembled WGS sequence"/>
</dbReference>
<dbReference type="Pfam" id="PF02770">
    <property type="entry name" value="Acyl-CoA_dh_M"/>
    <property type="match status" value="1"/>
</dbReference>
<dbReference type="PROSITE" id="PS00073">
    <property type="entry name" value="ACYL_COA_DH_2"/>
    <property type="match status" value="1"/>
</dbReference>
<dbReference type="PROSITE" id="PS00072">
    <property type="entry name" value="ACYL_COA_DH_1"/>
    <property type="match status" value="1"/>
</dbReference>
<dbReference type="InterPro" id="IPR037069">
    <property type="entry name" value="AcylCoA_DH/ox_N_sf"/>
</dbReference>
<evidence type="ECO:0000256" key="5">
    <source>
        <dbReference type="RuleBase" id="RU362125"/>
    </source>
</evidence>
<feature type="domain" description="Acyl-CoA dehydrogenase/oxidase N-terminal" evidence="8">
    <location>
        <begin position="13"/>
        <end position="123"/>
    </location>
</feature>
<evidence type="ECO:0000256" key="2">
    <source>
        <dbReference type="ARBA" id="ARBA00009347"/>
    </source>
</evidence>
<dbReference type="Gene3D" id="1.10.540.10">
    <property type="entry name" value="Acyl-CoA dehydrogenase/oxidase, N-terminal domain"/>
    <property type="match status" value="1"/>
</dbReference>
<evidence type="ECO:0000256" key="3">
    <source>
        <dbReference type="ARBA" id="ARBA00022630"/>
    </source>
</evidence>
<dbReference type="Gene3D" id="2.40.110.10">
    <property type="entry name" value="Butyryl-CoA Dehydrogenase, subunit A, domain 2"/>
    <property type="match status" value="1"/>
</dbReference>
<proteinExistence type="inferred from homology"/>
<keyword evidence="3 5" id="KW-0285">Flavoprotein</keyword>
<dbReference type="InterPro" id="IPR006089">
    <property type="entry name" value="Acyl-CoA_DH_CS"/>
</dbReference>
<evidence type="ECO:0000259" key="6">
    <source>
        <dbReference type="Pfam" id="PF00441"/>
    </source>
</evidence>
<dbReference type="PANTHER" id="PTHR43884:SF12">
    <property type="entry name" value="ISOVALERYL-COA DEHYDROGENASE, MITOCHONDRIAL-RELATED"/>
    <property type="match status" value="1"/>
</dbReference>
<dbReference type="Pfam" id="PF02771">
    <property type="entry name" value="Acyl-CoA_dh_N"/>
    <property type="match status" value="1"/>
</dbReference>
<sequence>MVQNAPYQCPWATEEIEMFRAMVCRFLDTEMQPGDEQARKQGHVGRALWRRAGELSLLCSDIPEQYGGAGGDFRHEAVCFEEMARRGLTGFNSGVHSIVAHYILNHGTDAQKDIYLPRMARGEMVGAIAMTEPGAGSDLQGVRTTARLNGEHYRVNGAKTFISNGYLAGLVLVVCKTDPAAGAKGTSILIAETENLEGYRVGRLLDKIGMKAQDTAELFFDDVTLHRDQLLGGEEGQGFYQLMGDLPYERLIVSVNAVGAMEGAFAATLDYVKERNAFGRPVFEFQNTRFKLAEIATQVRVARTYLDRCIQDLVAGELDTVAASMAKMWTTDLQGKIIDECLQLFGGYGYMNEYMIGRMYVDARVQRIYGGTNEIMKEVVARSL</sequence>
<evidence type="ECO:0000259" key="8">
    <source>
        <dbReference type="Pfam" id="PF02771"/>
    </source>
</evidence>
<comment type="cofactor">
    <cofactor evidence="1 5">
        <name>FAD</name>
        <dbReference type="ChEBI" id="CHEBI:57692"/>
    </cofactor>
</comment>
<comment type="caution">
    <text evidence="9">The sequence shown here is derived from an EMBL/GenBank/DDBJ whole genome shotgun (WGS) entry which is preliminary data.</text>
</comment>
<dbReference type="InterPro" id="IPR046373">
    <property type="entry name" value="Acyl-CoA_Oxase/DH_mid-dom_sf"/>
</dbReference>
<dbReference type="InterPro" id="IPR009075">
    <property type="entry name" value="AcylCo_DH/oxidase_C"/>
</dbReference>
<reference evidence="10" key="1">
    <citation type="journal article" date="2019" name="Int. J. Syst. Evol. Microbiol.">
        <title>The Global Catalogue of Microorganisms (GCM) 10K type strain sequencing project: providing services to taxonomists for standard genome sequencing and annotation.</title>
        <authorList>
            <consortium name="The Broad Institute Genomics Platform"/>
            <consortium name="The Broad Institute Genome Sequencing Center for Infectious Disease"/>
            <person name="Wu L."/>
            <person name="Ma J."/>
        </authorList>
    </citation>
    <scope>NUCLEOTIDE SEQUENCE [LARGE SCALE GENOMIC DNA]</scope>
    <source>
        <strain evidence="10">KCTC 52640</strain>
    </source>
</reference>